<evidence type="ECO:0000313" key="2">
    <source>
        <dbReference type="Proteomes" id="UP000830671"/>
    </source>
</evidence>
<accession>A0A9Q8WAH8</accession>
<proteinExistence type="predicted"/>
<protein>
    <submittedName>
        <fullName evidence="1">Uncharacterized protein</fullName>
    </submittedName>
</protein>
<dbReference type="Proteomes" id="UP000830671">
    <property type="component" value="Chromosome 10"/>
</dbReference>
<keyword evidence="2" id="KW-1185">Reference proteome</keyword>
<dbReference type="GeneID" id="73351500"/>
<reference evidence="1" key="1">
    <citation type="journal article" date="2021" name="Mol. Plant Microbe Interact.">
        <title>Complete Genome Sequence of the Plant-Pathogenic Fungus Colletotrichum lupini.</title>
        <authorList>
            <person name="Baroncelli R."/>
            <person name="Pensec F."/>
            <person name="Da Lio D."/>
            <person name="Boufleur T."/>
            <person name="Vicente I."/>
            <person name="Sarrocco S."/>
            <person name="Picot A."/>
            <person name="Baraldi E."/>
            <person name="Sukno S."/>
            <person name="Thon M."/>
            <person name="Le Floch G."/>
        </authorList>
    </citation>
    <scope>NUCLEOTIDE SEQUENCE</scope>
    <source>
        <strain evidence="1">IMI 504893</strain>
    </source>
</reference>
<dbReference type="RefSeq" id="XP_049137714.1">
    <property type="nucleotide sequence ID" value="XM_049296490.1"/>
</dbReference>
<gene>
    <name evidence="1" type="ORF">CLUP02_17582</name>
</gene>
<dbReference type="AlphaFoldDB" id="A0A9Q8WAH8"/>
<organism evidence="1 2">
    <name type="scientific">Colletotrichum lupini</name>
    <dbReference type="NCBI Taxonomy" id="145971"/>
    <lineage>
        <taxon>Eukaryota</taxon>
        <taxon>Fungi</taxon>
        <taxon>Dikarya</taxon>
        <taxon>Ascomycota</taxon>
        <taxon>Pezizomycotina</taxon>
        <taxon>Sordariomycetes</taxon>
        <taxon>Hypocreomycetidae</taxon>
        <taxon>Glomerellales</taxon>
        <taxon>Glomerellaceae</taxon>
        <taxon>Colletotrichum</taxon>
        <taxon>Colletotrichum acutatum species complex</taxon>
    </lineage>
</organism>
<dbReference type="EMBL" id="CP019472">
    <property type="protein sequence ID" value="UQC76071.1"/>
    <property type="molecule type" value="Genomic_DNA"/>
</dbReference>
<sequence length="271" mass="29945">MIHGEYGGPPFLNVSSFSRLAKHPTLEEFSSETIEVSMEWPEFNVHGSIWKVLRAFKVGCGTPGPGHLAATGQSAGVICKSGRCTPRSQVFRRRDPLLAGAGASDHRTLGTFSSQSLTHVVVTWEKKGSRYLRFAGTFARGAGGRLLLRSNLIQVFPTLSRGKHRPQTQQRDEGLLVRQIHIELLFPHTPDHTSPPTQDFSTFSTFFSLSSLSKRFSSQRTIFSSLSHQTLSLSVIHYLDSQSPYKQRSLGTTTLATPNQVPSIEADLTCF</sequence>
<dbReference type="KEGG" id="clup:CLUP02_17582"/>
<name>A0A9Q8WAH8_9PEZI</name>
<evidence type="ECO:0000313" key="1">
    <source>
        <dbReference type="EMBL" id="UQC76071.1"/>
    </source>
</evidence>